<reference evidence="2 3" key="1">
    <citation type="submission" date="2014-04" db="EMBL/GenBank/DDBJ databases">
        <authorList>
            <consortium name="DOE Joint Genome Institute"/>
            <person name="Kuo A."/>
            <person name="Kohler A."/>
            <person name="Jargeat P."/>
            <person name="Nagy L.G."/>
            <person name="Floudas D."/>
            <person name="Copeland A."/>
            <person name="Barry K.W."/>
            <person name="Cichocki N."/>
            <person name="Veneault-Fourrey C."/>
            <person name="LaButti K."/>
            <person name="Lindquist E.A."/>
            <person name="Lipzen A."/>
            <person name="Lundell T."/>
            <person name="Morin E."/>
            <person name="Murat C."/>
            <person name="Sun H."/>
            <person name="Tunlid A."/>
            <person name="Henrissat B."/>
            <person name="Grigoriev I.V."/>
            <person name="Hibbett D.S."/>
            <person name="Martin F."/>
            <person name="Nordberg H.P."/>
            <person name="Cantor M.N."/>
            <person name="Hua S.X."/>
        </authorList>
    </citation>
    <scope>NUCLEOTIDE SEQUENCE [LARGE SCALE GENOMIC DNA]</scope>
    <source>
        <strain evidence="2 3">Ve08.2h10</strain>
    </source>
</reference>
<sequence>MPKTRSNPRPQRYRTQPPPKHSRKPHPHIPSTTPATAASGKPRIAQEGHPCRGMPPLSPGKGGLQSIPASQATSGAVEGSSPSPGTSKGSIPRPFQRPNLSIRSGDIEAAGYPLKAGPKFGTWPLPIKEGQGLSLQIEAEDAFGHPKGKIW</sequence>
<dbReference type="HOGENOM" id="CLU_1732079_0_0_1"/>
<proteinExistence type="predicted"/>
<feature type="compositionally biased region" description="Low complexity" evidence="1">
    <location>
        <begin position="79"/>
        <end position="92"/>
    </location>
</feature>
<dbReference type="AlphaFoldDB" id="A0A0D0D5A5"/>
<protein>
    <submittedName>
        <fullName evidence="2">Uncharacterized protein</fullName>
    </submittedName>
</protein>
<evidence type="ECO:0000256" key="1">
    <source>
        <dbReference type="SAM" id="MobiDB-lite"/>
    </source>
</evidence>
<reference evidence="3" key="2">
    <citation type="submission" date="2015-01" db="EMBL/GenBank/DDBJ databases">
        <title>Evolutionary Origins and Diversification of the Mycorrhizal Mutualists.</title>
        <authorList>
            <consortium name="DOE Joint Genome Institute"/>
            <consortium name="Mycorrhizal Genomics Consortium"/>
            <person name="Kohler A."/>
            <person name="Kuo A."/>
            <person name="Nagy L.G."/>
            <person name="Floudas D."/>
            <person name="Copeland A."/>
            <person name="Barry K.W."/>
            <person name="Cichocki N."/>
            <person name="Veneault-Fourrey C."/>
            <person name="LaButti K."/>
            <person name="Lindquist E.A."/>
            <person name="Lipzen A."/>
            <person name="Lundell T."/>
            <person name="Morin E."/>
            <person name="Murat C."/>
            <person name="Riley R."/>
            <person name="Ohm R."/>
            <person name="Sun H."/>
            <person name="Tunlid A."/>
            <person name="Henrissat B."/>
            <person name="Grigoriev I.V."/>
            <person name="Hibbett D.S."/>
            <person name="Martin F."/>
        </authorList>
    </citation>
    <scope>NUCLEOTIDE SEQUENCE [LARGE SCALE GENOMIC DNA]</scope>
    <source>
        <strain evidence="3">Ve08.2h10</strain>
    </source>
</reference>
<evidence type="ECO:0000313" key="3">
    <source>
        <dbReference type="Proteomes" id="UP000054538"/>
    </source>
</evidence>
<evidence type="ECO:0000313" key="2">
    <source>
        <dbReference type="EMBL" id="KIK72005.1"/>
    </source>
</evidence>
<name>A0A0D0D5A5_9AGAM</name>
<dbReference type="Proteomes" id="UP000054538">
    <property type="component" value="Unassembled WGS sequence"/>
</dbReference>
<dbReference type="EMBL" id="KN831354">
    <property type="protein sequence ID" value="KIK72005.1"/>
    <property type="molecule type" value="Genomic_DNA"/>
</dbReference>
<gene>
    <name evidence="2" type="ORF">PAXRUDRAFT_22519</name>
</gene>
<dbReference type="InParanoid" id="A0A0D0D5A5"/>
<accession>A0A0D0D5A5</accession>
<organism evidence="2 3">
    <name type="scientific">Paxillus rubicundulus Ve08.2h10</name>
    <dbReference type="NCBI Taxonomy" id="930991"/>
    <lineage>
        <taxon>Eukaryota</taxon>
        <taxon>Fungi</taxon>
        <taxon>Dikarya</taxon>
        <taxon>Basidiomycota</taxon>
        <taxon>Agaricomycotina</taxon>
        <taxon>Agaricomycetes</taxon>
        <taxon>Agaricomycetidae</taxon>
        <taxon>Boletales</taxon>
        <taxon>Paxilineae</taxon>
        <taxon>Paxillaceae</taxon>
        <taxon>Paxillus</taxon>
    </lineage>
</organism>
<feature type="region of interest" description="Disordered" evidence="1">
    <location>
        <begin position="1"/>
        <end position="104"/>
    </location>
</feature>
<keyword evidence="3" id="KW-1185">Reference proteome</keyword>